<dbReference type="InterPro" id="IPR038729">
    <property type="entry name" value="Rad50/SbcC_AAA"/>
</dbReference>
<dbReference type="AlphaFoldDB" id="T0ZNV3"/>
<reference evidence="2" key="2">
    <citation type="journal article" date="2014" name="ISME J.">
        <title>Microbial stratification in low pH oxic and suboxic macroscopic growths along an acid mine drainage.</title>
        <authorList>
            <person name="Mendez-Garcia C."/>
            <person name="Mesa V."/>
            <person name="Sprenger R.R."/>
            <person name="Richter M."/>
            <person name="Diez M.S."/>
            <person name="Solano J."/>
            <person name="Bargiela R."/>
            <person name="Golyshina O.V."/>
            <person name="Manteca A."/>
            <person name="Ramos J.L."/>
            <person name="Gallego J.R."/>
            <person name="Llorente I."/>
            <person name="Martins Dos Santos V.A."/>
            <person name="Jensen O.N."/>
            <person name="Pelaez A.I."/>
            <person name="Sanchez J."/>
            <person name="Ferrer M."/>
        </authorList>
    </citation>
    <scope>NUCLEOTIDE SEQUENCE</scope>
</reference>
<dbReference type="PANTHER" id="PTHR32114">
    <property type="entry name" value="ABC TRANSPORTER ABCH.3"/>
    <property type="match status" value="1"/>
</dbReference>
<protein>
    <submittedName>
        <fullName evidence="2">SMC domain protein</fullName>
    </submittedName>
</protein>
<sequence length="180" mass="20002">MIRLKTIHIEEFRGVRKLDLDLDAKNFGICGPNGTGKSGVVDAIEFCLTGDITRLSGQGTTGLSVKNHAPHVDQRAHPDRASVTITAEIPALNKVIKIHRSVKNPKKVQTTPADDDARCVVQELATHPEFALSRREIAKYIVTPPGRRSEDVQTLLRLEHLEKLRKALTAFANTRRREAE</sequence>
<dbReference type="Gene3D" id="3.40.50.300">
    <property type="entry name" value="P-loop containing nucleotide triphosphate hydrolases"/>
    <property type="match status" value="1"/>
</dbReference>
<dbReference type="PANTHER" id="PTHR32114:SF2">
    <property type="entry name" value="ABC TRANSPORTER ABCH.3"/>
    <property type="match status" value="1"/>
</dbReference>
<feature type="non-terminal residue" evidence="2">
    <location>
        <position position="180"/>
    </location>
</feature>
<proteinExistence type="predicted"/>
<name>T0ZNV3_9ZZZZ</name>
<feature type="domain" description="Rad50/SbcC-type AAA" evidence="1">
    <location>
        <begin position="7"/>
        <end position="168"/>
    </location>
</feature>
<comment type="caution">
    <text evidence="2">The sequence shown here is derived from an EMBL/GenBank/DDBJ whole genome shotgun (WGS) entry which is preliminary data.</text>
</comment>
<dbReference type="InterPro" id="IPR027417">
    <property type="entry name" value="P-loop_NTPase"/>
</dbReference>
<dbReference type="GO" id="GO:0006302">
    <property type="term" value="P:double-strand break repair"/>
    <property type="evidence" value="ECO:0007669"/>
    <property type="project" value="InterPro"/>
</dbReference>
<evidence type="ECO:0000313" key="2">
    <source>
        <dbReference type="EMBL" id="EQD46152.1"/>
    </source>
</evidence>
<reference evidence="2" key="1">
    <citation type="submission" date="2013-08" db="EMBL/GenBank/DDBJ databases">
        <authorList>
            <person name="Mendez C."/>
            <person name="Richter M."/>
            <person name="Ferrer M."/>
            <person name="Sanchez J."/>
        </authorList>
    </citation>
    <scope>NUCLEOTIDE SEQUENCE</scope>
</reference>
<accession>T0ZNV3</accession>
<dbReference type="Pfam" id="PF13476">
    <property type="entry name" value="AAA_23"/>
    <property type="match status" value="1"/>
</dbReference>
<dbReference type="SUPFAM" id="SSF52540">
    <property type="entry name" value="P-loop containing nucleoside triphosphate hydrolases"/>
    <property type="match status" value="1"/>
</dbReference>
<organism evidence="2">
    <name type="scientific">mine drainage metagenome</name>
    <dbReference type="NCBI Taxonomy" id="410659"/>
    <lineage>
        <taxon>unclassified sequences</taxon>
        <taxon>metagenomes</taxon>
        <taxon>ecological metagenomes</taxon>
    </lineage>
</organism>
<gene>
    <name evidence="2" type="ORF">B1B_12731</name>
</gene>
<dbReference type="EMBL" id="AUZY01008360">
    <property type="protein sequence ID" value="EQD46152.1"/>
    <property type="molecule type" value="Genomic_DNA"/>
</dbReference>
<evidence type="ECO:0000259" key="1">
    <source>
        <dbReference type="Pfam" id="PF13476"/>
    </source>
</evidence>
<dbReference type="GO" id="GO:0016887">
    <property type="term" value="F:ATP hydrolysis activity"/>
    <property type="evidence" value="ECO:0007669"/>
    <property type="project" value="InterPro"/>
</dbReference>